<evidence type="ECO:0008006" key="4">
    <source>
        <dbReference type="Google" id="ProtNLM"/>
    </source>
</evidence>
<protein>
    <recommendedName>
        <fullName evidence="4">Pollen Ole e 1 allergen and extensin family protein</fullName>
    </recommendedName>
</protein>
<evidence type="ECO:0000313" key="3">
    <source>
        <dbReference type="Proteomes" id="UP000594638"/>
    </source>
</evidence>
<gene>
    <name evidence="2" type="ORF">OLEA9_A103653</name>
</gene>
<reference evidence="2 3" key="1">
    <citation type="submission" date="2019-12" db="EMBL/GenBank/DDBJ databases">
        <authorList>
            <person name="Alioto T."/>
            <person name="Alioto T."/>
            <person name="Gomez Garrido J."/>
        </authorList>
    </citation>
    <scope>NUCLEOTIDE SEQUENCE [LARGE SCALE GENOMIC DNA]</scope>
</reference>
<evidence type="ECO:0000313" key="2">
    <source>
        <dbReference type="EMBL" id="CAA2987953.1"/>
    </source>
</evidence>
<dbReference type="EMBL" id="CACTIH010003958">
    <property type="protein sequence ID" value="CAA2987953.1"/>
    <property type="molecule type" value="Genomic_DNA"/>
</dbReference>
<keyword evidence="3" id="KW-1185">Reference proteome</keyword>
<accession>A0A8S0S8Y6</accession>
<feature type="signal peptide" evidence="1">
    <location>
        <begin position="1"/>
        <end position="30"/>
    </location>
</feature>
<name>A0A8S0S8Y6_OLEEU</name>
<dbReference type="PANTHER" id="PTHR47273">
    <property type="entry name" value="EXPRESSED PROTEIN"/>
    <property type="match status" value="1"/>
</dbReference>
<dbReference type="Pfam" id="PF01190">
    <property type="entry name" value="Pollen_Ole_e_1"/>
    <property type="match status" value="1"/>
</dbReference>
<proteinExistence type="predicted"/>
<sequence>MMSHFHGRAIIVKMMFMALLGFFCLGASAAARWQTGILEFSGREELATWGGYGEEKLSRVIISGKILCQANRHDKAPFHSYSVSGAQVAVICNTSGKTRKIWAKGTTDEYGEFIIELPSHLHAIHNLEKICLVKVFHLPKRSACRREKHEKIELTSTGDGIRSYTTHNIYLMSKLRKVLISEAAKSVAMVNNL</sequence>
<dbReference type="AlphaFoldDB" id="A0A8S0S8Y6"/>
<dbReference type="Gramene" id="OE9A103653T1">
    <property type="protein sequence ID" value="OE9A103653C1"/>
    <property type="gene ID" value="OE9A103653"/>
</dbReference>
<dbReference type="PANTHER" id="PTHR47273:SF6">
    <property type="entry name" value="POLLEN OLE E 1 ALLERGEN AND EXTENSIN FAMILY PROTEIN"/>
    <property type="match status" value="1"/>
</dbReference>
<dbReference type="OrthoDB" id="744797at2759"/>
<keyword evidence="1" id="KW-0732">Signal</keyword>
<dbReference type="Proteomes" id="UP000594638">
    <property type="component" value="Unassembled WGS sequence"/>
</dbReference>
<evidence type="ECO:0000256" key="1">
    <source>
        <dbReference type="SAM" id="SignalP"/>
    </source>
</evidence>
<feature type="chain" id="PRO_5035919077" description="Pollen Ole e 1 allergen and extensin family protein" evidence="1">
    <location>
        <begin position="31"/>
        <end position="193"/>
    </location>
</feature>
<organism evidence="2 3">
    <name type="scientific">Olea europaea subsp. europaea</name>
    <dbReference type="NCBI Taxonomy" id="158383"/>
    <lineage>
        <taxon>Eukaryota</taxon>
        <taxon>Viridiplantae</taxon>
        <taxon>Streptophyta</taxon>
        <taxon>Embryophyta</taxon>
        <taxon>Tracheophyta</taxon>
        <taxon>Spermatophyta</taxon>
        <taxon>Magnoliopsida</taxon>
        <taxon>eudicotyledons</taxon>
        <taxon>Gunneridae</taxon>
        <taxon>Pentapetalae</taxon>
        <taxon>asterids</taxon>
        <taxon>lamiids</taxon>
        <taxon>Lamiales</taxon>
        <taxon>Oleaceae</taxon>
        <taxon>Oleeae</taxon>
        <taxon>Olea</taxon>
    </lineage>
</organism>
<comment type="caution">
    <text evidence="2">The sequence shown here is derived from an EMBL/GenBank/DDBJ whole genome shotgun (WGS) entry which is preliminary data.</text>
</comment>